<gene>
    <name evidence="3" type="ORF">OR16_39914</name>
</gene>
<keyword evidence="3" id="KW-0808">Transferase</keyword>
<dbReference type="InterPro" id="IPR028098">
    <property type="entry name" value="Glyco_trans_4-like_N"/>
</dbReference>
<dbReference type="AlphaFoldDB" id="H1SHP0"/>
<dbReference type="PANTHER" id="PTHR12526">
    <property type="entry name" value="GLYCOSYLTRANSFERASE"/>
    <property type="match status" value="1"/>
</dbReference>
<dbReference type="SUPFAM" id="SSF53756">
    <property type="entry name" value="UDP-Glycosyltransferase/glycogen phosphorylase"/>
    <property type="match status" value="1"/>
</dbReference>
<dbReference type="PANTHER" id="PTHR12526:SF584">
    <property type="entry name" value="GLYCOSYLTRANSFERASE"/>
    <property type="match status" value="1"/>
</dbReference>
<evidence type="ECO:0000259" key="1">
    <source>
        <dbReference type="Pfam" id="PF00534"/>
    </source>
</evidence>
<dbReference type="Pfam" id="PF13439">
    <property type="entry name" value="Glyco_transf_4"/>
    <property type="match status" value="1"/>
</dbReference>
<evidence type="ECO:0000313" key="4">
    <source>
        <dbReference type="Proteomes" id="UP000005808"/>
    </source>
</evidence>
<dbReference type="OrthoDB" id="433681at2"/>
<protein>
    <submittedName>
        <fullName evidence="3">Glycosyl transferase, group 1 family protein</fullName>
    </submittedName>
</protein>
<feature type="domain" description="Glycosyltransferase subfamily 4-like N-terminal" evidence="2">
    <location>
        <begin position="12"/>
        <end position="148"/>
    </location>
</feature>
<dbReference type="InterPro" id="IPR001296">
    <property type="entry name" value="Glyco_trans_1"/>
</dbReference>
<proteinExistence type="predicted"/>
<name>H1SHP0_9BURK</name>
<accession>H1SHP0</accession>
<dbReference type="CDD" id="cd03801">
    <property type="entry name" value="GT4_PimA-like"/>
    <property type="match status" value="1"/>
</dbReference>
<feature type="domain" description="Glycosyl transferase family 1" evidence="1">
    <location>
        <begin position="173"/>
        <end position="322"/>
    </location>
</feature>
<organism evidence="3 4">
    <name type="scientific">Cupriavidus basilensis OR16</name>
    <dbReference type="NCBI Taxonomy" id="1127483"/>
    <lineage>
        <taxon>Bacteria</taxon>
        <taxon>Pseudomonadati</taxon>
        <taxon>Pseudomonadota</taxon>
        <taxon>Betaproteobacteria</taxon>
        <taxon>Burkholderiales</taxon>
        <taxon>Burkholderiaceae</taxon>
        <taxon>Cupriavidus</taxon>
    </lineage>
</organism>
<dbReference type="GO" id="GO:0016757">
    <property type="term" value="F:glycosyltransferase activity"/>
    <property type="evidence" value="ECO:0007669"/>
    <property type="project" value="InterPro"/>
</dbReference>
<dbReference type="Proteomes" id="UP000005808">
    <property type="component" value="Unassembled WGS sequence"/>
</dbReference>
<dbReference type="Gene3D" id="3.40.50.2000">
    <property type="entry name" value="Glycogen Phosphorylase B"/>
    <property type="match status" value="2"/>
</dbReference>
<dbReference type="Pfam" id="PF00534">
    <property type="entry name" value="Glycos_transf_1"/>
    <property type="match status" value="1"/>
</dbReference>
<comment type="caution">
    <text evidence="3">The sequence shown here is derived from an EMBL/GenBank/DDBJ whole genome shotgun (WGS) entry which is preliminary data.</text>
</comment>
<evidence type="ECO:0000313" key="3">
    <source>
        <dbReference type="EMBL" id="EHP37948.1"/>
    </source>
</evidence>
<reference evidence="3 4" key="1">
    <citation type="journal article" date="2012" name="J. Bacteriol.">
        <title>De Novo Genome Project of Cupriavidus basilensis OR16.</title>
        <authorList>
            <person name="Cserhati M."/>
            <person name="Kriszt B."/>
            <person name="Szoboszlay S."/>
            <person name="Toth A."/>
            <person name="Szabo I."/>
            <person name="Tancsics A."/>
            <person name="Nagy I."/>
            <person name="Horvath B."/>
            <person name="Nagy I."/>
            <person name="Kukolya J."/>
        </authorList>
    </citation>
    <scope>NUCLEOTIDE SEQUENCE [LARGE SCALE GENOMIC DNA]</scope>
    <source>
        <strain evidence="3 4">OR16</strain>
    </source>
</reference>
<dbReference type="EMBL" id="AHJE01000170">
    <property type="protein sequence ID" value="EHP37948.1"/>
    <property type="molecule type" value="Genomic_DNA"/>
</dbReference>
<sequence length="351" mass="39165">MRIAFLTDQKIMGGGERNLLSLTSRLSRTEDVTVFTNSDLLANAFDEKGVTVRLHPIRSRWLKFIPVRDRSLERELREFDVVHAYSVSTVPALFGHPKAVWTIHGPWEKPFGGRSIVAERWLKHAIAVSTDVMAHCRFRKCPITAIPLGSLSEDSMIRASSDPISMTNSSVRIGVLGRFQFIKGQDLAIKASRIVAERFPDKKIVLQMCGSVNDEYKKDVDYFSQIMRDASSRKIGQLSVEFLSHSNNPLSFIDEQDLILVPSRYESFSMTTIEALARGKPVVVPDIGGPKEIIGAREDVGLMFDPCSAESIADSITRVLAGHRFNASDSTSRPSLLLARLMVKVLELSIF</sequence>
<evidence type="ECO:0000259" key="2">
    <source>
        <dbReference type="Pfam" id="PF13439"/>
    </source>
</evidence>